<evidence type="ECO:0000313" key="2">
    <source>
        <dbReference type="Proteomes" id="UP001140949"/>
    </source>
</evidence>
<dbReference type="AlphaFoldDB" id="A0AAX6EYC7"/>
<reference evidence="1" key="1">
    <citation type="journal article" date="2023" name="GigaByte">
        <title>Genome assembly of the bearded iris, Iris pallida Lam.</title>
        <authorList>
            <person name="Bruccoleri R.E."/>
            <person name="Oakeley E.J."/>
            <person name="Faust A.M.E."/>
            <person name="Altorfer M."/>
            <person name="Dessus-Babus S."/>
            <person name="Burckhardt D."/>
            <person name="Oertli M."/>
            <person name="Naumann U."/>
            <person name="Petersen F."/>
            <person name="Wong J."/>
        </authorList>
    </citation>
    <scope>NUCLEOTIDE SEQUENCE</scope>
    <source>
        <strain evidence="1">GSM-AAB239-AS_SAM_17_03QT</strain>
    </source>
</reference>
<proteinExistence type="predicted"/>
<gene>
    <name evidence="1" type="ORF">M6B38_164265</name>
</gene>
<dbReference type="Proteomes" id="UP001140949">
    <property type="component" value="Unassembled WGS sequence"/>
</dbReference>
<comment type="caution">
    <text evidence="1">The sequence shown here is derived from an EMBL/GenBank/DDBJ whole genome shotgun (WGS) entry which is preliminary data.</text>
</comment>
<organism evidence="1 2">
    <name type="scientific">Iris pallida</name>
    <name type="common">Sweet iris</name>
    <dbReference type="NCBI Taxonomy" id="29817"/>
    <lineage>
        <taxon>Eukaryota</taxon>
        <taxon>Viridiplantae</taxon>
        <taxon>Streptophyta</taxon>
        <taxon>Embryophyta</taxon>
        <taxon>Tracheophyta</taxon>
        <taxon>Spermatophyta</taxon>
        <taxon>Magnoliopsida</taxon>
        <taxon>Liliopsida</taxon>
        <taxon>Asparagales</taxon>
        <taxon>Iridaceae</taxon>
        <taxon>Iridoideae</taxon>
        <taxon>Irideae</taxon>
        <taxon>Iris</taxon>
    </lineage>
</organism>
<evidence type="ECO:0000313" key="1">
    <source>
        <dbReference type="EMBL" id="KAJ6809054.1"/>
    </source>
</evidence>
<reference evidence="1" key="2">
    <citation type="submission" date="2023-04" db="EMBL/GenBank/DDBJ databases">
        <authorList>
            <person name="Bruccoleri R.E."/>
            <person name="Oakeley E.J."/>
            <person name="Faust A.-M."/>
            <person name="Dessus-Babus S."/>
            <person name="Altorfer M."/>
            <person name="Burckhardt D."/>
            <person name="Oertli M."/>
            <person name="Naumann U."/>
            <person name="Petersen F."/>
            <person name="Wong J."/>
        </authorList>
    </citation>
    <scope>NUCLEOTIDE SEQUENCE</scope>
    <source>
        <strain evidence="1">GSM-AAB239-AS_SAM_17_03QT</strain>
        <tissue evidence="1">Leaf</tissue>
    </source>
</reference>
<dbReference type="EMBL" id="JANAVB010033217">
    <property type="protein sequence ID" value="KAJ6809054.1"/>
    <property type="molecule type" value="Genomic_DNA"/>
</dbReference>
<accession>A0AAX6EYC7</accession>
<keyword evidence="2" id="KW-1185">Reference proteome</keyword>
<sequence length="115" mass="13458">MAPLSTAEFAAMPRQSRQHKLYFEDIFLGQRRSTTPGACSSQRRRGDVRLKLFCRELFFYGFSSSHDWGLILRSDRGVCGESLRHDDDRSFSISPSRVLYDYELVNWIEFVVDRI</sequence>
<protein>
    <submittedName>
        <fullName evidence="1">Uncharacterized protein</fullName>
    </submittedName>
</protein>
<name>A0AAX6EYC7_IRIPA</name>